<keyword evidence="3" id="KW-1185">Reference proteome</keyword>
<feature type="transmembrane region" description="Helical" evidence="1">
    <location>
        <begin position="167"/>
        <end position="189"/>
    </location>
</feature>
<feature type="transmembrane region" description="Helical" evidence="1">
    <location>
        <begin position="36"/>
        <end position="58"/>
    </location>
</feature>
<feature type="transmembrane region" description="Helical" evidence="1">
    <location>
        <begin position="78"/>
        <end position="98"/>
    </location>
</feature>
<gene>
    <name evidence="2" type="ORF">EV420DRAFT_1517590</name>
</gene>
<keyword evidence="1" id="KW-1133">Transmembrane helix</keyword>
<evidence type="ECO:0000256" key="1">
    <source>
        <dbReference type="SAM" id="Phobius"/>
    </source>
</evidence>
<keyword evidence="1" id="KW-0812">Transmembrane</keyword>
<feature type="transmembrane region" description="Helical" evidence="1">
    <location>
        <begin position="132"/>
        <end position="155"/>
    </location>
</feature>
<name>A0AA39NFT6_ARMTA</name>
<protein>
    <submittedName>
        <fullName evidence="2">Uncharacterized protein</fullName>
    </submittedName>
</protein>
<reference evidence="2" key="1">
    <citation type="submission" date="2023-06" db="EMBL/GenBank/DDBJ databases">
        <authorList>
            <consortium name="Lawrence Berkeley National Laboratory"/>
            <person name="Ahrendt S."/>
            <person name="Sahu N."/>
            <person name="Indic B."/>
            <person name="Wong-Bajracharya J."/>
            <person name="Merenyi Z."/>
            <person name="Ke H.-M."/>
            <person name="Monk M."/>
            <person name="Kocsube S."/>
            <person name="Drula E."/>
            <person name="Lipzen A."/>
            <person name="Balint B."/>
            <person name="Henrissat B."/>
            <person name="Andreopoulos B."/>
            <person name="Martin F.M."/>
            <person name="Harder C.B."/>
            <person name="Rigling D."/>
            <person name="Ford K.L."/>
            <person name="Foster G.D."/>
            <person name="Pangilinan J."/>
            <person name="Papanicolaou A."/>
            <person name="Barry K."/>
            <person name="LaButti K."/>
            <person name="Viragh M."/>
            <person name="Koriabine M."/>
            <person name="Yan M."/>
            <person name="Riley R."/>
            <person name="Champramary S."/>
            <person name="Plett K.L."/>
            <person name="Tsai I.J."/>
            <person name="Slot J."/>
            <person name="Sipos G."/>
            <person name="Plett J."/>
            <person name="Nagy L.G."/>
            <person name="Grigoriev I.V."/>
        </authorList>
    </citation>
    <scope>NUCLEOTIDE SEQUENCE</scope>
    <source>
        <strain evidence="2">CCBAS 213</strain>
    </source>
</reference>
<dbReference type="AlphaFoldDB" id="A0AA39NFT6"/>
<comment type="caution">
    <text evidence="2">The sequence shown here is derived from an EMBL/GenBank/DDBJ whole genome shotgun (WGS) entry which is preliminary data.</text>
</comment>
<proteinExistence type="predicted"/>
<organism evidence="2 3">
    <name type="scientific">Armillaria tabescens</name>
    <name type="common">Ringless honey mushroom</name>
    <name type="synonym">Agaricus tabescens</name>
    <dbReference type="NCBI Taxonomy" id="1929756"/>
    <lineage>
        <taxon>Eukaryota</taxon>
        <taxon>Fungi</taxon>
        <taxon>Dikarya</taxon>
        <taxon>Basidiomycota</taxon>
        <taxon>Agaricomycotina</taxon>
        <taxon>Agaricomycetes</taxon>
        <taxon>Agaricomycetidae</taxon>
        <taxon>Agaricales</taxon>
        <taxon>Marasmiineae</taxon>
        <taxon>Physalacriaceae</taxon>
        <taxon>Desarmillaria</taxon>
    </lineage>
</organism>
<accession>A0AA39NFT6</accession>
<sequence>MADTKCWSDIEAVRMPVARTASAYDRRRLRRWGTRLEVQLMLTFCLLLIITPFAIYALCLRSSHGPVQVKHRFDAFLPGAYVMAIITVMTLVHCRAMLEEADAGLIFTLGEHPRSSITQKFSNFPEYIKRSFITFVVGASAYMNLACFSIFLIGWTDLLWQLYRTMTIAFMIISGSAIVFHALFTLAFPNHQVGLLPQRTVFSCAWDIRLLVDRFWAREDQKQMEQAARSLRWEFRDWIFDRSEGYHWMGGRNGHDGLRKIALNNLRPLL</sequence>
<keyword evidence="1" id="KW-0472">Membrane</keyword>
<dbReference type="EMBL" id="JAUEPS010000006">
    <property type="protein sequence ID" value="KAK0464678.1"/>
    <property type="molecule type" value="Genomic_DNA"/>
</dbReference>
<dbReference type="Proteomes" id="UP001175211">
    <property type="component" value="Unassembled WGS sequence"/>
</dbReference>
<dbReference type="GeneID" id="85355563"/>
<evidence type="ECO:0000313" key="3">
    <source>
        <dbReference type="Proteomes" id="UP001175211"/>
    </source>
</evidence>
<dbReference type="RefSeq" id="XP_060335799.1">
    <property type="nucleotide sequence ID" value="XM_060472015.1"/>
</dbReference>
<evidence type="ECO:0000313" key="2">
    <source>
        <dbReference type="EMBL" id="KAK0464678.1"/>
    </source>
</evidence>